<feature type="transmembrane region" description="Helical" evidence="1">
    <location>
        <begin position="117"/>
        <end position="133"/>
    </location>
</feature>
<sequence>MKDKQENYIETIKKNIKFFYIHIIATAIALCSPNNDLWFLISSGRVVQNFGFITKEMLTFHTNFDIIVQQWPVTLLFSFLYDTFGMLGVIIVVSFTACIIAFLIFKIINLICKNKQLSIVYTAILFVFFSLFITTRPYVFSTVFLLLFIYGLEAYIATNNKKYLYLLPLASVLLINFHASIWFMLFVLFLPYLVDMIQISFIKTRYYIYDKYNKKPVFIAVLLMFFMGIINPYGTKAMFYVFKSYGIPEISNYVGEMKALFYSPYAWNFIIISFVLVVFVFFTRAITKTKNFKLRYIYMILGTFIMLLLNRRNLIFFIIGIVCELGYCLKSINSVEVSSRNGKKNYLLNFIIYIFIFVHGVMGGISYHSLLNTTPEYEKIFNYIKQYQESNIVLYTDYNTGGHAEFYGFHPFIDPRAEVFLKANNNCEDVYIEYINLINNKSSYEDFMNKYRFTHLIVENNNDKYMKKHLMQDERYEAVVEDDGYILYQIKKY</sequence>
<gene>
    <name evidence="2" type="ORF">PM738_15100</name>
</gene>
<dbReference type="Proteomes" id="UP001211987">
    <property type="component" value="Unassembled WGS sequence"/>
</dbReference>
<feature type="transmembrane region" description="Helical" evidence="1">
    <location>
        <begin position="347"/>
        <end position="367"/>
    </location>
</feature>
<evidence type="ECO:0000313" key="2">
    <source>
        <dbReference type="EMBL" id="MDB7085134.1"/>
    </source>
</evidence>
<evidence type="ECO:0000256" key="1">
    <source>
        <dbReference type="SAM" id="Phobius"/>
    </source>
</evidence>
<keyword evidence="1" id="KW-0812">Transmembrane</keyword>
<name>A0AB35IP07_9FIRM</name>
<organism evidence="2 3">
    <name type="scientific">Thomasclavelia ramosa</name>
    <dbReference type="NCBI Taxonomy" id="1547"/>
    <lineage>
        <taxon>Bacteria</taxon>
        <taxon>Bacillati</taxon>
        <taxon>Bacillota</taxon>
        <taxon>Erysipelotrichia</taxon>
        <taxon>Erysipelotrichales</taxon>
        <taxon>Coprobacillaceae</taxon>
        <taxon>Thomasclavelia</taxon>
    </lineage>
</organism>
<evidence type="ECO:0008006" key="4">
    <source>
        <dbReference type="Google" id="ProtNLM"/>
    </source>
</evidence>
<feature type="transmembrane region" description="Helical" evidence="1">
    <location>
        <begin position="217"/>
        <end position="242"/>
    </location>
</feature>
<reference evidence="2" key="1">
    <citation type="submission" date="2023-01" db="EMBL/GenBank/DDBJ databases">
        <title>Human gut microbiome strain richness.</title>
        <authorList>
            <person name="Chen-Liaw A."/>
        </authorList>
    </citation>
    <scope>NUCLEOTIDE SEQUENCE</scope>
    <source>
        <strain evidence="2">1001217st2_G6_1001217B_191108</strain>
    </source>
</reference>
<protein>
    <recommendedName>
        <fullName evidence="4">Glycosyltransferase RgtA/B/C/D-like domain-containing protein</fullName>
    </recommendedName>
</protein>
<keyword evidence="1" id="KW-1133">Transmembrane helix</keyword>
<keyword evidence="1" id="KW-0472">Membrane</keyword>
<feature type="transmembrane region" description="Helical" evidence="1">
    <location>
        <begin position="315"/>
        <end position="335"/>
    </location>
</feature>
<feature type="transmembrane region" description="Helical" evidence="1">
    <location>
        <begin position="84"/>
        <end position="105"/>
    </location>
</feature>
<feature type="transmembrane region" description="Helical" evidence="1">
    <location>
        <begin position="20"/>
        <end position="41"/>
    </location>
</feature>
<feature type="transmembrane region" description="Helical" evidence="1">
    <location>
        <begin position="139"/>
        <end position="156"/>
    </location>
</feature>
<proteinExistence type="predicted"/>
<feature type="transmembrane region" description="Helical" evidence="1">
    <location>
        <begin position="262"/>
        <end position="282"/>
    </location>
</feature>
<feature type="transmembrane region" description="Helical" evidence="1">
    <location>
        <begin position="163"/>
        <end position="183"/>
    </location>
</feature>
<dbReference type="RefSeq" id="WP_009301029.1">
    <property type="nucleotide sequence ID" value="NZ_JAQLKE010000031.1"/>
</dbReference>
<feature type="transmembrane region" description="Helical" evidence="1">
    <location>
        <begin position="189"/>
        <end position="208"/>
    </location>
</feature>
<feature type="transmembrane region" description="Helical" evidence="1">
    <location>
        <begin position="294"/>
        <end position="309"/>
    </location>
</feature>
<accession>A0AB35IP07</accession>
<dbReference type="AlphaFoldDB" id="A0AB35IP07"/>
<comment type="caution">
    <text evidence="2">The sequence shown here is derived from an EMBL/GenBank/DDBJ whole genome shotgun (WGS) entry which is preliminary data.</text>
</comment>
<dbReference type="EMBL" id="JAQLKE010000031">
    <property type="protein sequence ID" value="MDB7085134.1"/>
    <property type="molecule type" value="Genomic_DNA"/>
</dbReference>
<evidence type="ECO:0000313" key="3">
    <source>
        <dbReference type="Proteomes" id="UP001211987"/>
    </source>
</evidence>